<sequence length="43" mass="5272">LQCQECKQINYFTKKSKEMEGKLKLKKFCKWCRKHTVHKEGKK</sequence>
<protein>
    <recommendedName>
        <fullName evidence="4">Large ribosomal subunit protein bL33</fullName>
    </recommendedName>
</protein>
<accession>A0A2M6NSA6</accession>
<evidence type="ECO:0000313" key="6">
    <source>
        <dbReference type="Proteomes" id="UP000228756"/>
    </source>
</evidence>
<dbReference type="NCBIfam" id="NF001764">
    <property type="entry name" value="PRK00504.1"/>
    <property type="match status" value="1"/>
</dbReference>
<dbReference type="Proteomes" id="UP000228756">
    <property type="component" value="Unassembled WGS sequence"/>
</dbReference>
<gene>
    <name evidence="5" type="primary">rpmG</name>
    <name evidence="5" type="ORF">COU42_01005</name>
</gene>
<comment type="caution">
    <text evidence="5">The sequence shown here is derived from an EMBL/GenBank/DDBJ whole genome shotgun (WGS) entry which is preliminary data.</text>
</comment>
<feature type="non-terminal residue" evidence="5">
    <location>
        <position position="1"/>
    </location>
</feature>
<proteinExistence type="inferred from homology"/>
<dbReference type="NCBIfam" id="TIGR01023">
    <property type="entry name" value="rpmG_bact"/>
    <property type="match status" value="1"/>
</dbReference>
<dbReference type="NCBIfam" id="NF001860">
    <property type="entry name" value="PRK00595.1"/>
    <property type="match status" value="1"/>
</dbReference>
<dbReference type="SUPFAM" id="SSF57829">
    <property type="entry name" value="Zn-binding ribosomal proteins"/>
    <property type="match status" value="1"/>
</dbReference>
<dbReference type="EMBL" id="PFCJ01000013">
    <property type="protein sequence ID" value="PIR72502.1"/>
    <property type="molecule type" value="Genomic_DNA"/>
</dbReference>
<evidence type="ECO:0000313" key="5">
    <source>
        <dbReference type="EMBL" id="PIR72502.1"/>
    </source>
</evidence>
<reference evidence="6" key="1">
    <citation type="submission" date="2017-09" db="EMBL/GenBank/DDBJ databases">
        <title>Depth-based differentiation of microbial function through sediment-hosted aquifers and enrichment of novel symbionts in the deep terrestrial subsurface.</title>
        <authorList>
            <person name="Probst A.J."/>
            <person name="Ladd B."/>
            <person name="Jarett J.K."/>
            <person name="Geller-Mcgrath D.E."/>
            <person name="Sieber C.M.K."/>
            <person name="Emerson J.B."/>
            <person name="Anantharaman K."/>
            <person name="Thomas B.C."/>
            <person name="Malmstrom R."/>
            <person name="Stieglmeier M."/>
            <person name="Klingl A."/>
            <person name="Woyke T."/>
            <person name="Ryan C.M."/>
            <person name="Banfield J.F."/>
        </authorList>
    </citation>
    <scope>NUCLEOTIDE SEQUENCE [LARGE SCALE GENOMIC DNA]</scope>
</reference>
<evidence type="ECO:0000256" key="1">
    <source>
        <dbReference type="ARBA" id="ARBA00007596"/>
    </source>
</evidence>
<comment type="similarity">
    <text evidence="1">Belongs to the bacterial ribosomal protein bL33 family.</text>
</comment>
<dbReference type="InterPro" id="IPR038584">
    <property type="entry name" value="Ribosomal_bL33_sf"/>
</dbReference>
<evidence type="ECO:0000256" key="2">
    <source>
        <dbReference type="ARBA" id="ARBA00022980"/>
    </source>
</evidence>
<keyword evidence="3" id="KW-0687">Ribonucleoprotein</keyword>
<dbReference type="Pfam" id="PF00471">
    <property type="entry name" value="Ribosomal_L33"/>
    <property type="match status" value="1"/>
</dbReference>
<keyword evidence="2 5" id="KW-0689">Ribosomal protein</keyword>
<dbReference type="GO" id="GO:0006412">
    <property type="term" value="P:translation"/>
    <property type="evidence" value="ECO:0007669"/>
    <property type="project" value="InterPro"/>
</dbReference>
<evidence type="ECO:0000256" key="3">
    <source>
        <dbReference type="ARBA" id="ARBA00023274"/>
    </source>
</evidence>
<dbReference type="GO" id="GO:0005840">
    <property type="term" value="C:ribosome"/>
    <property type="evidence" value="ECO:0007669"/>
    <property type="project" value="UniProtKB-KW"/>
</dbReference>
<organism evidence="5 6">
    <name type="scientific">Candidatus Nealsonbacteria bacterium CG10_big_fil_rev_8_21_14_0_10_36_24</name>
    <dbReference type="NCBI Taxonomy" id="1974710"/>
    <lineage>
        <taxon>Bacteria</taxon>
        <taxon>Candidatus Nealsoniibacteriota</taxon>
    </lineage>
</organism>
<dbReference type="InterPro" id="IPR001705">
    <property type="entry name" value="Ribosomal_bL33"/>
</dbReference>
<dbReference type="Gene3D" id="2.20.28.120">
    <property type="entry name" value="Ribosomal protein L33"/>
    <property type="match status" value="1"/>
</dbReference>
<dbReference type="GO" id="GO:0003735">
    <property type="term" value="F:structural constituent of ribosome"/>
    <property type="evidence" value="ECO:0007669"/>
    <property type="project" value="InterPro"/>
</dbReference>
<dbReference type="AlphaFoldDB" id="A0A2M6NSA6"/>
<dbReference type="InterPro" id="IPR011332">
    <property type="entry name" value="Ribosomal_zn-bd"/>
</dbReference>
<evidence type="ECO:0000256" key="4">
    <source>
        <dbReference type="ARBA" id="ARBA00035176"/>
    </source>
</evidence>
<name>A0A2M6NSA6_9BACT</name>
<dbReference type="GO" id="GO:0005737">
    <property type="term" value="C:cytoplasm"/>
    <property type="evidence" value="ECO:0007669"/>
    <property type="project" value="UniProtKB-ARBA"/>
</dbReference>
<dbReference type="GO" id="GO:1990904">
    <property type="term" value="C:ribonucleoprotein complex"/>
    <property type="evidence" value="ECO:0007669"/>
    <property type="project" value="UniProtKB-KW"/>
</dbReference>